<feature type="region of interest" description="Disordered" evidence="1">
    <location>
        <begin position="1"/>
        <end position="24"/>
    </location>
</feature>
<sequence>MHDRKGSRSKPTGPTGTQTAQKDVGPVLQAVNVLQRVTTGDGVAEMSCMSELVQVVTNPSQLSPQLTEFTIDRSAATMRQDRVLQQSTDPVSSRRMTEDLGGSAPAFQLVRRGSDRQTRRSGTG</sequence>
<feature type="compositionally biased region" description="Polar residues" evidence="1">
    <location>
        <begin position="9"/>
        <end position="21"/>
    </location>
</feature>
<protein>
    <submittedName>
        <fullName evidence="2">Uncharacterized protein</fullName>
    </submittedName>
</protein>
<accession>G6XJ32</accession>
<dbReference type="AlphaFoldDB" id="G6XJ32"/>
<organism evidence="2 3">
    <name type="scientific">Gluconobacter morbifer G707</name>
    <dbReference type="NCBI Taxonomy" id="1088869"/>
    <lineage>
        <taxon>Bacteria</taxon>
        <taxon>Pseudomonadati</taxon>
        <taxon>Pseudomonadota</taxon>
        <taxon>Alphaproteobacteria</taxon>
        <taxon>Acetobacterales</taxon>
        <taxon>Acetobacteraceae</taxon>
        <taxon>Gluconobacter</taxon>
    </lineage>
</organism>
<dbReference type="EMBL" id="AGQV01000004">
    <property type="protein sequence ID" value="EHH68148.1"/>
    <property type="molecule type" value="Genomic_DNA"/>
</dbReference>
<proteinExistence type="predicted"/>
<dbReference type="Proteomes" id="UP000004949">
    <property type="component" value="Unassembled WGS sequence"/>
</dbReference>
<reference evidence="2 3" key="1">
    <citation type="submission" date="2011-10" db="EMBL/GenBank/DDBJ databases">
        <title>Genome sequence of Gluconobacter morbifer G707, isolated from Drosophila gut.</title>
        <authorList>
            <person name="Lee W.-J."/>
            <person name="Kim E.-K."/>
        </authorList>
    </citation>
    <scope>NUCLEOTIDE SEQUENCE [LARGE SCALE GENOMIC DNA]</scope>
    <source>
        <strain evidence="2 3">G707</strain>
    </source>
</reference>
<name>G6XJ32_9PROT</name>
<feature type="region of interest" description="Disordered" evidence="1">
    <location>
        <begin position="77"/>
        <end position="124"/>
    </location>
</feature>
<gene>
    <name evidence="2" type="ORF">GMO_14980</name>
</gene>
<evidence type="ECO:0000256" key="1">
    <source>
        <dbReference type="SAM" id="MobiDB-lite"/>
    </source>
</evidence>
<keyword evidence="3" id="KW-1185">Reference proteome</keyword>
<comment type="caution">
    <text evidence="2">The sequence shown here is derived from an EMBL/GenBank/DDBJ whole genome shotgun (WGS) entry which is preliminary data.</text>
</comment>
<evidence type="ECO:0000313" key="3">
    <source>
        <dbReference type="Proteomes" id="UP000004949"/>
    </source>
</evidence>
<evidence type="ECO:0000313" key="2">
    <source>
        <dbReference type="EMBL" id="EHH68148.1"/>
    </source>
</evidence>